<gene>
    <name evidence="1" type="ORF">DVH24_025727</name>
</gene>
<evidence type="ECO:0000313" key="1">
    <source>
        <dbReference type="EMBL" id="RXI06591.1"/>
    </source>
</evidence>
<dbReference type="EMBL" id="RDQH01000328">
    <property type="protein sequence ID" value="RXI06591.1"/>
    <property type="molecule type" value="Genomic_DNA"/>
</dbReference>
<reference evidence="1 2" key="1">
    <citation type="submission" date="2018-10" db="EMBL/GenBank/DDBJ databases">
        <title>A high-quality apple genome assembly.</title>
        <authorList>
            <person name="Hu J."/>
        </authorList>
    </citation>
    <scope>NUCLEOTIDE SEQUENCE [LARGE SCALE GENOMIC DNA]</scope>
    <source>
        <strain evidence="2">cv. HFTH1</strain>
        <tissue evidence="1">Young leaf</tissue>
    </source>
</reference>
<evidence type="ECO:0000313" key="2">
    <source>
        <dbReference type="Proteomes" id="UP000290289"/>
    </source>
</evidence>
<protein>
    <submittedName>
        <fullName evidence="1">Uncharacterized protein</fullName>
    </submittedName>
</protein>
<proteinExistence type="predicted"/>
<name>A0A498KHF0_MALDO</name>
<keyword evidence="2" id="KW-1185">Reference proteome</keyword>
<dbReference type="AlphaFoldDB" id="A0A498KHF0"/>
<dbReference type="Proteomes" id="UP000290289">
    <property type="component" value="Chromosome 2"/>
</dbReference>
<comment type="caution">
    <text evidence="1">The sequence shown here is derived from an EMBL/GenBank/DDBJ whole genome shotgun (WGS) entry which is preliminary data.</text>
</comment>
<organism evidence="1 2">
    <name type="scientific">Malus domestica</name>
    <name type="common">Apple</name>
    <name type="synonym">Pyrus malus</name>
    <dbReference type="NCBI Taxonomy" id="3750"/>
    <lineage>
        <taxon>Eukaryota</taxon>
        <taxon>Viridiplantae</taxon>
        <taxon>Streptophyta</taxon>
        <taxon>Embryophyta</taxon>
        <taxon>Tracheophyta</taxon>
        <taxon>Spermatophyta</taxon>
        <taxon>Magnoliopsida</taxon>
        <taxon>eudicotyledons</taxon>
        <taxon>Gunneridae</taxon>
        <taxon>Pentapetalae</taxon>
        <taxon>rosids</taxon>
        <taxon>fabids</taxon>
        <taxon>Rosales</taxon>
        <taxon>Rosaceae</taxon>
        <taxon>Amygdaloideae</taxon>
        <taxon>Maleae</taxon>
        <taxon>Malus</taxon>
    </lineage>
</organism>
<sequence>MGTLLGLMAGSGLKGSGLKIGCHELKSSSSSDCMAVELLNSSQSSELFGAELVAAGSRLVREKIGGLWVAWGFADEEIDGSGVAIGRSLVWKRWGKGVVMGNGGGARGRSLVRK</sequence>
<accession>A0A498KHF0</accession>